<accession>A0A8R1Z1I6</accession>
<dbReference type="SUPFAM" id="SSF81321">
    <property type="entry name" value="Family A G protein-coupled receptor-like"/>
    <property type="match status" value="1"/>
</dbReference>
<dbReference type="AlphaFoldDB" id="A0A2A6C206"/>
<sequence length="292" mass="33257">MILNRDLADFMLLVIFSSGCVICLLALLTIQRSHALHNSFGVICAFQMCADLGLLSVTTIFSFLPTSLMPREDAPIAIFVGQFAEALYFFSGGLHVLFAIHRLILIVFPSKKEIWTKLTVPTILFVAFLSLMRSFIMQMLDPRLFLKYNRNSMCWEITITPSSMFYIKYFEVYWSISEFGLILLLDSFSLIRLHCQKKKMDTKKSKINGAIERLLVMQSFAQCIPTGTVVVLYFFVFPNLTDPFLMFVASSFTWNAGNVMDGSIILIFHSRNLFKPKSFTTPVEASRTFTGN</sequence>
<keyword evidence="2" id="KW-1185">Reference proteome</keyword>
<dbReference type="EnsemblMetazoa" id="PPA40545.1">
    <property type="protein sequence ID" value="PPA40545.1"/>
    <property type="gene ID" value="WBGene00278914"/>
</dbReference>
<dbReference type="Proteomes" id="UP000005239">
    <property type="component" value="Unassembled WGS sequence"/>
</dbReference>
<reference evidence="1" key="2">
    <citation type="submission" date="2022-06" db="UniProtKB">
        <authorList>
            <consortium name="EnsemblMetazoa"/>
        </authorList>
    </citation>
    <scope>IDENTIFICATION</scope>
    <source>
        <strain evidence="1">PS312</strain>
    </source>
</reference>
<dbReference type="PANTHER" id="PTHR23017">
    <property type="entry name" value="SERPENTINE RECEPTOR, CLASS X"/>
    <property type="match status" value="1"/>
</dbReference>
<protein>
    <submittedName>
        <fullName evidence="1">G protein-coupled receptor</fullName>
    </submittedName>
</protein>
<name>A0A2A6C206_PRIPA</name>
<dbReference type="OrthoDB" id="5825164at2759"/>
<evidence type="ECO:0000313" key="1">
    <source>
        <dbReference type="EnsemblMetazoa" id="PPA40545.1"/>
    </source>
</evidence>
<dbReference type="Pfam" id="PF10328">
    <property type="entry name" value="7TM_GPCR_Srx"/>
    <property type="match status" value="1"/>
</dbReference>
<reference evidence="2" key="1">
    <citation type="journal article" date="2008" name="Nat. Genet.">
        <title>The Pristionchus pacificus genome provides a unique perspective on nematode lifestyle and parasitism.</title>
        <authorList>
            <person name="Dieterich C."/>
            <person name="Clifton S.W."/>
            <person name="Schuster L.N."/>
            <person name="Chinwalla A."/>
            <person name="Delehaunty K."/>
            <person name="Dinkelacker I."/>
            <person name="Fulton L."/>
            <person name="Fulton R."/>
            <person name="Godfrey J."/>
            <person name="Minx P."/>
            <person name="Mitreva M."/>
            <person name="Roeseler W."/>
            <person name="Tian H."/>
            <person name="Witte H."/>
            <person name="Yang S.P."/>
            <person name="Wilson R.K."/>
            <person name="Sommer R.J."/>
        </authorList>
    </citation>
    <scope>NUCLEOTIDE SEQUENCE [LARGE SCALE GENOMIC DNA]</scope>
    <source>
        <strain evidence="2">PS312</strain>
    </source>
</reference>
<organism evidence="1 2">
    <name type="scientific">Pristionchus pacificus</name>
    <name type="common">Parasitic nematode worm</name>
    <dbReference type="NCBI Taxonomy" id="54126"/>
    <lineage>
        <taxon>Eukaryota</taxon>
        <taxon>Metazoa</taxon>
        <taxon>Ecdysozoa</taxon>
        <taxon>Nematoda</taxon>
        <taxon>Chromadorea</taxon>
        <taxon>Rhabditida</taxon>
        <taxon>Rhabditina</taxon>
        <taxon>Diplogasteromorpha</taxon>
        <taxon>Diplogasteroidea</taxon>
        <taxon>Neodiplogasteridae</taxon>
        <taxon>Pristionchus</taxon>
    </lineage>
</organism>
<dbReference type="PANTHER" id="PTHR23017:SF3">
    <property type="entry name" value="G-PROTEIN COUPLED RECEPTORS FAMILY 1 PROFILE DOMAIN-CONTAINING PROTEIN"/>
    <property type="match status" value="1"/>
</dbReference>
<proteinExistence type="predicted"/>
<gene>
    <name evidence="1" type="primary">WBGene00278914</name>
</gene>
<dbReference type="PROSITE" id="PS51257">
    <property type="entry name" value="PROKAR_LIPOPROTEIN"/>
    <property type="match status" value="1"/>
</dbReference>
<dbReference type="Gene3D" id="1.20.1070.10">
    <property type="entry name" value="Rhodopsin 7-helix transmembrane proteins"/>
    <property type="match status" value="1"/>
</dbReference>
<evidence type="ECO:0000313" key="2">
    <source>
        <dbReference type="Proteomes" id="UP000005239"/>
    </source>
</evidence>
<dbReference type="InterPro" id="IPR019430">
    <property type="entry name" value="7TM_GPCR_serpentine_rcpt_Srx"/>
</dbReference>
<accession>A0A2A6C206</accession>